<dbReference type="InterPro" id="IPR004843">
    <property type="entry name" value="Calcineurin-like_PHP"/>
</dbReference>
<dbReference type="PANTHER" id="PTHR31302">
    <property type="entry name" value="TRANSMEMBRANE PROTEIN WITH METALLOPHOSPHOESTERASE DOMAIN-RELATED"/>
    <property type="match status" value="1"/>
</dbReference>
<keyword evidence="2" id="KW-0378">Hydrolase</keyword>
<dbReference type="InterPro" id="IPR029052">
    <property type="entry name" value="Metallo-depent_PP-like"/>
</dbReference>
<dbReference type="STRING" id="1073423.SAMN04488700_1544"/>
<evidence type="ECO:0000256" key="3">
    <source>
        <dbReference type="SAM" id="Phobius"/>
    </source>
</evidence>
<dbReference type="PANTHER" id="PTHR31302:SF31">
    <property type="entry name" value="PHOSPHODIESTERASE YAEI"/>
    <property type="match status" value="1"/>
</dbReference>
<sequence>MSGWTNAFIIVGLIILLGLYLLTQNKWLQVKQFHIKLPNSGKGIKGKKIIQLSDIHIPRQGVLLSQLIKKVALEKPDLIVLTGDLIDVRGEFKRETLQKLAQSLVHIAPTYAVSGNHDAKGGYLKEWEDALTTANVRVLIDEAEWIPFEEDGFLLMGLSEKEDFDSTPRPILKSIALTKEMQNQPKILLAHHPELFEDYLMDLTRVPDLILSGHAHGGQIRLPFIGGLFSPGQGRFPKYTDGVYYYPEMPGNRMIVSRGIGNSTFPFRINNRPEIVVIVLD</sequence>
<gene>
    <name evidence="5" type="ORF">SAMN04488700_1544</name>
</gene>
<evidence type="ECO:0000256" key="1">
    <source>
        <dbReference type="ARBA" id="ARBA00022723"/>
    </source>
</evidence>
<dbReference type="GO" id="GO:0046872">
    <property type="term" value="F:metal ion binding"/>
    <property type="evidence" value="ECO:0007669"/>
    <property type="project" value="UniProtKB-KW"/>
</dbReference>
<dbReference type="Proteomes" id="UP000193435">
    <property type="component" value="Unassembled WGS sequence"/>
</dbReference>
<dbReference type="Pfam" id="PF00149">
    <property type="entry name" value="Metallophos"/>
    <property type="match status" value="1"/>
</dbReference>
<evidence type="ECO:0000313" key="5">
    <source>
        <dbReference type="EMBL" id="SMH33666.1"/>
    </source>
</evidence>
<dbReference type="GO" id="GO:0008758">
    <property type="term" value="F:UDP-2,3-diacylglucosamine hydrolase activity"/>
    <property type="evidence" value="ECO:0007669"/>
    <property type="project" value="TreeGrafter"/>
</dbReference>
<reference evidence="5 6" key="1">
    <citation type="submission" date="2017-04" db="EMBL/GenBank/DDBJ databases">
        <authorList>
            <person name="Afonso C.L."/>
            <person name="Miller P.J."/>
            <person name="Scott M.A."/>
            <person name="Spackman E."/>
            <person name="Goraichik I."/>
            <person name="Dimitrov K.M."/>
            <person name="Suarez D.L."/>
            <person name="Swayne D.E."/>
        </authorList>
    </citation>
    <scope>NUCLEOTIDE SEQUENCE [LARGE SCALE GENOMIC DNA]</scope>
    <source>
        <strain evidence="5 6">LMG26642</strain>
    </source>
</reference>
<accession>A0A1X7N829</accession>
<keyword evidence="6" id="KW-1185">Reference proteome</keyword>
<protein>
    <recommendedName>
        <fullName evidence="4">Calcineurin-like phosphoesterase domain-containing protein</fullName>
    </recommendedName>
</protein>
<dbReference type="EMBL" id="FXBJ01000002">
    <property type="protein sequence ID" value="SMH33666.1"/>
    <property type="molecule type" value="Genomic_DNA"/>
</dbReference>
<keyword evidence="3" id="KW-1133">Transmembrane helix</keyword>
<feature type="domain" description="Calcineurin-like phosphoesterase" evidence="4">
    <location>
        <begin position="48"/>
        <end position="217"/>
    </location>
</feature>
<organism evidence="5 6">
    <name type="scientific">Carnobacterium iners</name>
    <dbReference type="NCBI Taxonomy" id="1073423"/>
    <lineage>
        <taxon>Bacteria</taxon>
        <taxon>Bacillati</taxon>
        <taxon>Bacillota</taxon>
        <taxon>Bacilli</taxon>
        <taxon>Lactobacillales</taxon>
        <taxon>Carnobacteriaceae</taxon>
        <taxon>Carnobacterium</taxon>
    </lineage>
</organism>
<dbReference type="AlphaFoldDB" id="A0A1X7N829"/>
<evidence type="ECO:0000256" key="2">
    <source>
        <dbReference type="ARBA" id="ARBA00022801"/>
    </source>
</evidence>
<dbReference type="GO" id="GO:0016020">
    <property type="term" value="C:membrane"/>
    <property type="evidence" value="ECO:0007669"/>
    <property type="project" value="GOC"/>
</dbReference>
<proteinExistence type="predicted"/>
<feature type="transmembrane region" description="Helical" evidence="3">
    <location>
        <begin position="6"/>
        <end position="23"/>
    </location>
</feature>
<keyword evidence="3" id="KW-0472">Membrane</keyword>
<dbReference type="SUPFAM" id="SSF56300">
    <property type="entry name" value="Metallo-dependent phosphatases"/>
    <property type="match status" value="1"/>
</dbReference>
<dbReference type="InterPro" id="IPR051158">
    <property type="entry name" value="Metallophosphoesterase_sf"/>
</dbReference>
<dbReference type="RefSeq" id="WP_085559685.1">
    <property type="nucleotide sequence ID" value="NZ_FOAH01000038.1"/>
</dbReference>
<keyword evidence="1" id="KW-0479">Metal-binding</keyword>
<evidence type="ECO:0000259" key="4">
    <source>
        <dbReference type="Pfam" id="PF00149"/>
    </source>
</evidence>
<dbReference type="GO" id="GO:0009245">
    <property type="term" value="P:lipid A biosynthetic process"/>
    <property type="evidence" value="ECO:0007669"/>
    <property type="project" value="TreeGrafter"/>
</dbReference>
<dbReference type="OrthoDB" id="9780884at2"/>
<dbReference type="CDD" id="cd07385">
    <property type="entry name" value="MPP_YkuE_C"/>
    <property type="match status" value="1"/>
</dbReference>
<name>A0A1X7N829_9LACT</name>
<evidence type="ECO:0000313" key="6">
    <source>
        <dbReference type="Proteomes" id="UP000193435"/>
    </source>
</evidence>
<keyword evidence="3" id="KW-0812">Transmembrane</keyword>
<dbReference type="Gene3D" id="3.60.21.10">
    <property type="match status" value="1"/>
</dbReference>